<evidence type="ECO:0000313" key="5">
    <source>
        <dbReference type="Proteomes" id="UP000632377"/>
    </source>
</evidence>
<proteinExistence type="predicted"/>
<protein>
    <submittedName>
        <fullName evidence="4">TetR/AcrR family transcriptional regulator</fullName>
    </submittedName>
</protein>
<dbReference type="Gene3D" id="1.10.357.10">
    <property type="entry name" value="Tetracycline Repressor, domain 2"/>
    <property type="match status" value="1"/>
</dbReference>
<dbReference type="InterPro" id="IPR036271">
    <property type="entry name" value="Tet_transcr_reg_TetR-rel_C_sf"/>
</dbReference>
<comment type="caution">
    <text evidence="4">The sequence shown here is derived from an EMBL/GenBank/DDBJ whole genome shotgun (WGS) entry which is preliminary data.</text>
</comment>
<dbReference type="InterPro" id="IPR001647">
    <property type="entry name" value="HTH_TetR"/>
</dbReference>
<gene>
    <name evidence="4" type="ORF">JK636_23200</name>
</gene>
<dbReference type="InterPro" id="IPR023772">
    <property type="entry name" value="DNA-bd_HTH_TetR-type_CS"/>
</dbReference>
<dbReference type="InterPro" id="IPR050109">
    <property type="entry name" value="HTH-type_TetR-like_transc_reg"/>
</dbReference>
<dbReference type="PROSITE" id="PS01081">
    <property type="entry name" value="HTH_TETR_1"/>
    <property type="match status" value="1"/>
</dbReference>
<evidence type="ECO:0000256" key="1">
    <source>
        <dbReference type="ARBA" id="ARBA00023125"/>
    </source>
</evidence>
<evidence type="ECO:0000313" key="4">
    <source>
        <dbReference type="EMBL" id="MBL4938616.1"/>
    </source>
</evidence>
<organism evidence="4 5">
    <name type="scientific">Clostridium rhizosphaerae</name>
    <dbReference type="NCBI Taxonomy" id="2803861"/>
    <lineage>
        <taxon>Bacteria</taxon>
        <taxon>Bacillati</taxon>
        <taxon>Bacillota</taxon>
        <taxon>Clostridia</taxon>
        <taxon>Eubacteriales</taxon>
        <taxon>Clostridiaceae</taxon>
        <taxon>Clostridium</taxon>
    </lineage>
</organism>
<dbReference type="PANTHER" id="PTHR30055">
    <property type="entry name" value="HTH-TYPE TRANSCRIPTIONAL REGULATOR RUTR"/>
    <property type="match status" value="1"/>
</dbReference>
<evidence type="ECO:0000256" key="2">
    <source>
        <dbReference type="PROSITE-ProRule" id="PRU00335"/>
    </source>
</evidence>
<keyword evidence="1 2" id="KW-0238">DNA-binding</keyword>
<dbReference type="RefSeq" id="WP_202751378.1">
    <property type="nucleotide sequence ID" value="NZ_JAESWC010000025.1"/>
</dbReference>
<name>A0ABS1TJ62_9CLOT</name>
<reference evidence="4 5" key="1">
    <citation type="submission" date="2021-01" db="EMBL/GenBank/DDBJ databases">
        <title>Genome public.</title>
        <authorList>
            <person name="Liu C."/>
            <person name="Sun Q."/>
        </authorList>
    </citation>
    <scope>NUCLEOTIDE SEQUENCE [LARGE SCALE GENOMIC DNA]</scope>
    <source>
        <strain evidence="4 5">YIM B02515</strain>
    </source>
</reference>
<evidence type="ECO:0000259" key="3">
    <source>
        <dbReference type="PROSITE" id="PS50977"/>
    </source>
</evidence>
<keyword evidence="5" id="KW-1185">Reference proteome</keyword>
<sequence>MARGDREEEIIEAAVKIFSEKGFSAATTSEIAKEAGIAEGTIFRYFKTKKDILRKVMIKLVEVMGERIMTRRLAQIFEVNKDKDEKEVLKILLKDRFDVAVKYWDMIKVVMTEVQYHEDLKEALIKNIIIKGKSIVELFFQQGIEKGRFRNIDTNIVIRSLIGMMGLYVIQKQIMPDLVTVEEDKQLDIMIDLFLNGLYKREEVL</sequence>
<dbReference type="Pfam" id="PF00440">
    <property type="entry name" value="TetR_N"/>
    <property type="match status" value="1"/>
</dbReference>
<feature type="DNA-binding region" description="H-T-H motif" evidence="2">
    <location>
        <begin position="27"/>
        <end position="46"/>
    </location>
</feature>
<dbReference type="Proteomes" id="UP000632377">
    <property type="component" value="Unassembled WGS sequence"/>
</dbReference>
<dbReference type="EMBL" id="JAESWC010000025">
    <property type="protein sequence ID" value="MBL4938616.1"/>
    <property type="molecule type" value="Genomic_DNA"/>
</dbReference>
<dbReference type="PROSITE" id="PS50977">
    <property type="entry name" value="HTH_TETR_2"/>
    <property type="match status" value="1"/>
</dbReference>
<feature type="domain" description="HTH tetR-type" evidence="3">
    <location>
        <begin position="4"/>
        <end position="64"/>
    </location>
</feature>
<dbReference type="PRINTS" id="PR00455">
    <property type="entry name" value="HTHTETR"/>
</dbReference>
<accession>A0ABS1TJ62</accession>
<dbReference type="SUPFAM" id="SSF46689">
    <property type="entry name" value="Homeodomain-like"/>
    <property type="match status" value="1"/>
</dbReference>
<dbReference type="SUPFAM" id="SSF48498">
    <property type="entry name" value="Tetracyclin repressor-like, C-terminal domain"/>
    <property type="match status" value="1"/>
</dbReference>
<dbReference type="InterPro" id="IPR009057">
    <property type="entry name" value="Homeodomain-like_sf"/>
</dbReference>